<sequence>MSSFVTMQIPSTHSEQKTEIKMFIGQYLGMIKREITMKKSTPAMPLLVALALSGVAHASAISQTKGHFEDKFRQLDEALPTPNIYRSAAGEPGERYWQQKVDYDIDVNLDEKAKRLTATQTINYKNNSPHTLKYLWLQLDQNIFKNDSIAERTATFGNELQSNPVAKHAKISLNQLRRQQFMDDTELGFVINNVKDGRGKPLKITIVDTMMRVDLNEPLKSGKDLQFSMDFAFNIVEEDAVGARSGYEHFEKDGNDIFLLAQWFPRLTAYTDYEAWTNKAFLGSGEFTLEFGDYDVEITVPADHIVSATGELDNPKQVLSKTQRDRLAQAKTAKRPVFIVTEEEALENEKAGTDDTKTWRFKAKNVRDFAWASSRKFMWDAKGYQQGGDEQPLVMAMSFFPKEGGDLWKKYSTEAVIHTMEVYSRFSFDYPYPTAQSVNGPVGGMEYPMITFNGPRTKLQDDGSRTYSLAEKRFLIGVVIHEVGHIYFPMIVNSDERQWTWMDEGLNSFLDGVAGREWDPTIPWGVEPRDVAAYMKSEDQSPIMTQSDSVLHLGPNAYTKPAAALNILREVILGRELFDFAFKEYALRWKYKRPTPADFFRTMEEASGVDLDWFWRGWFYSTDHVDISLDKIYQLRLDTKNPDIDFGRLREFEKNKPMSLFVKRNQEQGRALWIDKNQDITDFYDSNDQFTVTNEERNEYREFLSELKPWEKRTLERAAKEDKNYYVLKFSNVGGLVMPILLELTYQDGSKEERTIPAEIWRRNARNVSKLIITDKDKPLASVTVDPRWETADVDIENNHYPRRIIESRLELYKKKEREGKVYRDIMQDVKAELKPFEEKKDN</sequence>
<dbReference type="PANTHER" id="PTHR11533:SF174">
    <property type="entry name" value="PUROMYCIN-SENSITIVE AMINOPEPTIDASE-RELATED"/>
    <property type="match status" value="1"/>
</dbReference>
<feature type="domain" description="Peptidase M1 membrane alanine aminopeptidase" evidence="1">
    <location>
        <begin position="412"/>
        <end position="618"/>
    </location>
</feature>
<dbReference type="Proteomes" id="UP000016521">
    <property type="component" value="Chromosome II"/>
</dbReference>
<name>A0ABM6NK05_PSEO7</name>
<keyword evidence="3" id="KW-1185">Reference proteome</keyword>
<dbReference type="SUPFAM" id="SSF55486">
    <property type="entry name" value="Metalloproteases ('zincins'), catalytic domain"/>
    <property type="match status" value="1"/>
</dbReference>
<dbReference type="InterPro" id="IPR014782">
    <property type="entry name" value="Peptidase_M1_dom"/>
</dbReference>
<dbReference type="Pfam" id="PF01433">
    <property type="entry name" value="Peptidase_M1"/>
    <property type="match status" value="1"/>
</dbReference>
<dbReference type="InterPro" id="IPR027268">
    <property type="entry name" value="Peptidase_M4/M1_CTD_sf"/>
</dbReference>
<gene>
    <name evidence="2" type="ORF">PPIS_b0093</name>
</gene>
<dbReference type="InterPro" id="IPR050344">
    <property type="entry name" value="Peptidase_M1_aminopeptidases"/>
</dbReference>
<dbReference type="PANTHER" id="PTHR11533">
    <property type="entry name" value="PROTEASE M1 ZINC METALLOPROTEASE"/>
    <property type="match status" value="1"/>
</dbReference>
<accession>A0ABM6NK05</accession>
<dbReference type="CDD" id="cd09604">
    <property type="entry name" value="M1_APN_like"/>
    <property type="match status" value="1"/>
</dbReference>
<evidence type="ECO:0000259" key="1">
    <source>
        <dbReference type="Pfam" id="PF01433"/>
    </source>
</evidence>
<organism evidence="2 3">
    <name type="scientific">Pseudoalteromonas piscicida</name>
    <dbReference type="NCBI Taxonomy" id="43662"/>
    <lineage>
        <taxon>Bacteria</taxon>
        <taxon>Pseudomonadati</taxon>
        <taxon>Pseudomonadota</taxon>
        <taxon>Gammaproteobacteria</taxon>
        <taxon>Alteromonadales</taxon>
        <taxon>Pseudoalteromonadaceae</taxon>
        <taxon>Pseudoalteromonas</taxon>
    </lineage>
</organism>
<dbReference type="EMBL" id="CP011925">
    <property type="protein sequence ID" value="ATD09318.1"/>
    <property type="molecule type" value="Genomic_DNA"/>
</dbReference>
<reference evidence="2 3" key="1">
    <citation type="submission" date="2015-06" db="EMBL/GenBank/DDBJ databases">
        <authorList>
            <person name="Xie B.-B."/>
            <person name="Rong J.-C."/>
            <person name="Qin Q.-L."/>
            <person name="Zhang Y.-Z."/>
        </authorList>
    </citation>
    <scope>NUCLEOTIDE SEQUENCE [LARGE SCALE GENOMIC DNA]</scope>
    <source>
        <strain evidence="2 3">JCM 20779</strain>
    </source>
</reference>
<dbReference type="Gene3D" id="1.10.390.10">
    <property type="entry name" value="Neutral Protease Domain 2"/>
    <property type="match status" value="1"/>
</dbReference>
<evidence type="ECO:0000313" key="3">
    <source>
        <dbReference type="Proteomes" id="UP000016521"/>
    </source>
</evidence>
<evidence type="ECO:0000313" key="2">
    <source>
        <dbReference type="EMBL" id="ATD09318.1"/>
    </source>
</evidence>
<proteinExistence type="predicted"/>
<protein>
    <recommendedName>
        <fullName evidence="1">Peptidase M1 membrane alanine aminopeptidase domain-containing protein</fullName>
    </recommendedName>
</protein>